<dbReference type="RefSeq" id="WP_345438479.1">
    <property type="nucleotide sequence ID" value="NZ_BAABKO010000003.1"/>
</dbReference>
<name>A0ABP9A6L9_9MICO</name>
<comment type="caution">
    <text evidence="2">The sequence shown here is derived from an EMBL/GenBank/DDBJ whole genome shotgun (WGS) entry which is preliminary data.</text>
</comment>
<dbReference type="EMBL" id="BAABKO010000003">
    <property type="protein sequence ID" value="GAA4774785.1"/>
    <property type="molecule type" value="Genomic_DNA"/>
</dbReference>
<reference evidence="3" key="1">
    <citation type="journal article" date="2019" name="Int. J. Syst. Evol. Microbiol.">
        <title>The Global Catalogue of Microorganisms (GCM) 10K type strain sequencing project: providing services to taxonomists for standard genome sequencing and annotation.</title>
        <authorList>
            <consortium name="The Broad Institute Genomics Platform"/>
            <consortium name="The Broad Institute Genome Sequencing Center for Infectious Disease"/>
            <person name="Wu L."/>
            <person name="Ma J."/>
        </authorList>
    </citation>
    <scope>NUCLEOTIDE SEQUENCE [LARGE SCALE GENOMIC DNA]</scope>
    <source>
        <strain evidence="3">JCM 18537</strain>
    </source>
</reference>
<accession>A0ABP9A6L9</accession>
<feature type="domain" description="NYN" evidence="1">
    <location>
        <begin position="4"/>
        <end position="175"/>
    </location>
</feature>
<evidence type="ECO:0000313" key="3">
    <source>
        <dbReference type="Proteomes" id="UP001501645"/>
    </source>
</evidence>
<gene>
    <name evidence="2" type="ORF">GCM10023351_18980</name>
</gene>
<protein>
    <recommendedName>
        <fullName evidence="1">NYN domain-containing protein</fullName>
    </recommendedName>
</protein>
<dbReference type="Proteomes" id="UP001501645">
    <property type="component" value="Unassembled WGS sequence"/>
</dbReference>
<keyword evidence="3" id="KW-1185">Reference proteome</keyword>
<evidence type="ECO:0000259" key="1">
    <source>
        <dbReference type="Pfam" id="PF01936"/>
    </source>
</evidence>
<sequence length="223" mass="25851">MSQRLIVFFDWQNVYKRARETFEGNDGPAYKGQVDPIDLARVLQRKYEEHHDVIAELEQIRVYRGRPTQQHDPKGYQAFRRQDSNWSRNNKLLPFYSDLRYPENWGQPGCDKPREKGVDVALAVDLVTLAHKGLMDAAIVMSADYDLLPAIETAVKVEDGPRVEVAAWKGQHDSRPLRIRRANGPLWCHWLSQQDYWGVTDDTDYALPAERPVRPVPGPPRRY</sequence>
<organism evidence="2 3">
    <name type="scientific">Microbacterium gilvum</name>
    <dbReference type="NCBI Taxonomy" id="1336204"/>
    <lineage>
        <taxon>Bacteria</taxon>
        <taxon>Bacillati</taxon>
        <taxon>Actinomycetota</taxon>
        <taxon>Actinomycetes</taxon>
        <taxon>Micrococcales</taxon>
        <taxon>Microbacteriaceae</taxon>
        <taxon>Microbacterium</taxon>
    </lineage>
</organism>
<dbReference type="Pfam" id="PF01936">
    <property type="entry name" value="NYN"/>
    <property type="match status" value="1"/>
</dbReference>
<evidence type="ECO:0000313" key="2">
    <source>
        <dbReference type="EMBL" id="GAA4774785.1"/>
    </source>
</evidence>
<proteinExistence type="predicted"/>
<dbReference type="Gene3D" id="3.40.50.1010">
    <property type="entry name" value="5'-nuclease"/>
    <property type="match status" value="1"/>
</dbReference>
<dbReference type="InterPro" id="IPR021139">
    <property type="entry name" value="NYN"/>
</dbReference>